<dbReference type="RefSeq" id="WP_125670269.1">
    <property type="nucleotide sequence ID" value="NZ_RCOS01000021.1"/>
</dbReference>
<gene>
    <name evidence="1" type="ORF">D6D85_01330</name>
</gene>
<accession>A0A429GX54</accession>
<evidence type="ECO:0000313" key="1">
    <source>
        <dbReference type="EMBL" id="RSN78355.1"/>
    </source>
</evidence>
<dbReference type="AlphaFoldDB" id="A0A429GX54"/>
<evidence type="ECO:0000313" key="2">
    <source>
        <dbReference type="Proteomes" id="UP000277582"/>
    </source>
</evidence>
<sequence>MRLEKYLYVFLIYDPLDRTTVICIRLRKCLLPKELIKELKLRWSSTLKAWVKLAENQDNPDIDVEEIERKAKLYNLPVIVNNTAKKWEEVI</sequence>
<comment type="caution">
    <text evidence="1">The sequence shown here is derived from an EMBL/GenBank/DDBJ whole genome shotgun (WGS) entry which is preliminary data.</text>
</comment>
<name>A0A429GX54_9CREN</name>
<dbReference type="EMBL" id="RCOS01000021">
    <property type="protein sequence ID" value="RSN78355.1"/>
    <property type="molecule type" value="Genomic_DNA"/>
</dbReference>
<keyword evidence="2" id="KW-1185">Reference proteome</keyword>
<proteinExistence type="predicted"/>
<organism evidence="1 2">
    <name type="scientific">Candidatus Methanodesulfokora washburnensis</name>
    <dbReference type="NCBI Taxonomy" id="2478471"/>
    <lineage>
        <taxon>Archaea</taxon>
        <taxon>Thermoproteota</taxon>
        <taxon>Candidatus Korarchaeia</taxon>
        <taxon>Candidatus Korarchaeia incertae sedis</taxon>
        <taxon>Candidatus Methanodesulfokora</taxon>
    </lineage>
</organism>
<reference evidence="1 2" key="1">
    <citation type="submission" date="2018-10" db="EMBL/GenBank/DDBJ databases">
        <title>Co-occurring genomic capacity for anaerobic methane metabolism and dissimilatory sulfite reduction discovered in the Korarchaeota.</title>
        <authorList>
            <person name="Mckay L.J."/>
            <person name="Dlakic M."/>
            <person name="Fields M.W."/>
            <person name="Delmont T.O."/>
            <person name="Eren A.M."/>
            <person name="Jay Z.J."/>
            <person name="Klingelsmith K.B."/>
            <person name="Rusch D.B."/>
            <person name="Inskeep W.P."/>
        </authorList>
    </citation>
    <scope>NUCLEOTIDE SEQUENCE [LARGE SCALE GENOMIC DNA]</scope>
    <source>
        <strain evidence="1 2">MDKW</strain>
    </source>
</reference>
<protein>
    <submittedName>
        <fullName evidence="1">Uncharacterized protein</fullName>
    </submittedName>
</protein>
<dbReference type="Proteomes" id="UP000277582">
    <property type="component" value="Unassembled WGS sequence"/>
</dbReference>